<evidence type="ECO:0000313" key="2">
    <source>
        <dbReference type="EMBL" id="RJE25026.1"/>
    </source>
</evidence>
<proteinExistence type="predicted"/>
<gene>
    <name evidence="2" type="ORF">PHISCL_02619</name>
</gene>
<dbReference type="Gene3D" id="3.50.50.60">
    <property type="entry name" value="FAD/NAD(P)-binding domain"/>
    <property type="match status" value="1"/>
</dbReference>
<protein>
    <recommendedName>
        <fullName evidence="1">Glucose-methanol-choline oxidoreductase C-terminal domain-containing protein</fullName>
    </recommendedName>
</protein>
<comment type="caution">
    <text evidence="2">The sequence shown here is derived from an EMBL/GenBank/DDBJ whole genome shotgun (WGS) entry which is preliminary data.</text>
</comment>
<dbReference type="InterPro" id="IPR036188">
    <property type="entry name" value="FAD/NAD-bd_sf"/>
</dbReference>
<dbReference type="Proteomes" id="UP000266188">
    <property type="component" value="Unassembled WGS sequence"/>
</dbReference>
<dbReference type="Pfam" id="PF05199">
    <property type="entry name" value="GMC_oxred_C"/>
    <property type="match status" value="1"/>
</dbReference>
<dbReference type="InterPro" id="IPR007867">
    <property type="entry name" value="GMC_OxRtase_C"/>
</dbReference>
<evidence type="ECO:0000313" key="3">
    <source>
        <dbReference type="Proteomes" id="UP000266188"/>
    </source>
</evidence>
<dbReference type="Gene3D" id="3.30.560.10">
    <property type="entry name" value="Glucose Oxidase, domain 3"/>
    <property type="match status" value="1"/>
</dbReference>
<dbReference type="STRING" id="2070753.A0A3A2ZPY3"/>
<name>A0A3A2ZPY3_9EURO</name>
<keyword evidence="3" id="KW-1185">Reference proteome</keyword>
<sequence length="66" mass="7425">MERMASLLRKGGERLHTPERVTDLEKAKELCKELVLSMYHVSGTCAMMPREDGGVVDPSFESLWDG</sequence>
<reference evidence="3" key="1">
    <citation type="submission" date="2017-02" db="EMBL/GenBank/DDBJ databases">
        <authorList>
            <person name="Tafer H."/>
            <person name="Lopandic K."/>
        </authorList>
    </citation>
    <scope>NUCLEOTIDE SEQUENCE [LARGE SCALE GENOMIC DNA]</scope>
    <source>
        <strain evidence="3">CBS 366.77</strain>
    </source>
</reference>
<organism evidence="2 3">
    <name type="scientific">Aspergillus sclerotialis</name>
    <dbReference type="NCBI Taxonomy" id="2070753"/>
    <lineage>
        <taxon>Eukaryota</taxon>
        <taxon>Fungi</taxon>
        <taxon>Dikarya</taxon>
        <taxon>Ascomycota</taxon>
        <taxon>Pezizomycotina</taxon>
        <taxon>Eurotiomycetes</taxon>
        <taxon>Eurotiomycetidae</taxon>
        <taxon>Eurotiales</taxon>
        <taxon>Aspergillaceae</taxon>
        <taxon>Aspergillus</taxon>
        <taxon>Aspergillus subgen. Polypaecilum</taxon>
    </lineage>
</organism>
<dbReference type="AlphaFoldDB" id="A0A3A2ZPY3"/>
<dbReference type="OrthoDB" id="4367421at2759"/>
<dbReference type="GO" id="GO:0016614">
    <property type="term" value="F:oxidoreductase activity, acting on CH-OH group of donors"/>
    <property type="evidence" value="ECO:0007669"/>
    <property type="project" value="InterPro"/>
</dbReference>
<dbReference type="EMBL" id="MVGC01000060">
    <property type="protein sequence ID" value="RJE25026.1"/>
    <property type="molecule type" value="Genomic_DNA"/>
</dbReference>
<accession>A0A3A2ZPY3</accession>
<evidence type="ECO:0000259" key="1">
    <source>
        <dbReference type="Pfam" id="PF05199"/>
    </source>
</evidence>
<feature type="domain" description="Glucose-methanol-choline oxidoreductase C-terminal" evidence="1">
    <location>
        <begin position="19"/>
        <end position="61"/>
    </location>
</feature>